<feature type="region of interest" description="Disordered" evidence="4">
    <location>
        <begin position="1"/>
        <end position="21"/>
    </location>
</feature>
<dbReference type="FunFam" id="3.30.40.10:FF:000146">
    <property type="entry name" value="RING/FYVE/PHD zinc finger protein"/>
    <property type="match status" value="1"/>
</dbReference>
<evidence type="ECO:0000256" key="5">
    <source>
        <dbReference type="SAM" id="Phobius"/>
    </source>
</evidence>
<dbReference type="InterPro" id="IPR033275">
    <property type="entry name" value="MARCH-like"/>
</dbReference>
<protein>
    <recommendedName>
        <fullName evidence="6">RING-CH-type domain-containing protein</fullName>
    </recommendedName>
</protein>
<feature type="region of interest" description="Disordered" evidence="4">
    <location>
        <begin position="292"/>
        <end position="316"/>
    </location>
</feature>
<dbReference type="PANTHER" id="PTHR23012:SF175">
    <property type="entry name" value="RING_FYVE_PHD ZINC FINGER SUPERFAMILY PROTEIN"/>
    <property type="match status" value="1"/>
</dbReference>
<evidence type="ECO:0000259" key="6">
    <source>
        <dbReference type="PROSITE" id="PS51292"/>
    </source>
</evidence>
<evidence type="ECO:0000256" key="1">
    <source>
        <dbReference type="ARBA" id="ARBA00022723"/>
    </source>
</evidence>
<keyword evidence="2" id="KW-0863">Zinc-finger</keyword>
<dbReference type="CDD" id="cd16495">
    <property type="entry name" value="RING_CH-C4HC3_MARCH"/>
    <property type="match status" value="1"/>
</dbReference>
<dbReference type="Pfam" id="PF12428">
    <property type="entry name" value="DUF3675"/>
    <property type="match status" value="1"/>
</dbReference>
<gene>
    <name evidence="7" type="ORF">LWI29_023390</name>
</gene>
<dbReference type="GO" id="GO:0016020">
    <property type="term" value="C:membrane"/>
    <property type="evidence" value="ECO:0007669"/>
    <property type="project" value="TreeGrafter"/>
</dbReference>
<dbReference type="SUPFAM" id="SSF57850">
    <property type="entry name" value="RING/U-box"/>
    <property type="match status" value="1"/>
</dbReference>
<evidence type="ECO:0000256" key="4">
    <source>
        <dbReference type="SAM" id="MobiDB-lite"/>
    </source>
</evidence>
<keyword evidence="5" id="KW-0812">Transmembrane</keyword>
<keyword evidence="5" id="KW-0472">Membrane</keyword>
<evidence type="ECO:0000256" key="3">
    <source>
        <dbReference type="ARBA" id="ARBA00022833"/>
    </source>
</evidence>
<evidence type="ECO:0000313" key="7">
    <source>
        <dbReference type="EMBL" id="KAK0574417.1"/>
    </source>
</evidence>
<reference evidence="7" key="2">
    <citation type="submission" date="2023-06" db="EMBL/GenBank/DDBJ databases">
        <authorList>
            <person name="Swenson N.G."/>
            <person name="Wegrzyn J.L."/>
            <person name="Mcevoy S.L."/>
        </authorList>
    </citation>
    <scope>NUCLEOTIDE SEQUENCE</scope>
    <source>
        <strain evidence="7">NS2018</strain>
        <tissue evidence="7">Leaf</tissue>
    </source>
</reference>
<dbReference type="InterPro" id="IPR022143">
    <property type="entry name" value="DUF3675"/>
</dbReference>
<dbReference type="GO" id="GO:0016567">
    <property type="term" value="P:protein ubiquitination"/>
    <property type="evidence" value="ECO:0007669"/>
    <property type="project" value="TreeGrafter"/>
</dbReference>
<proteinExistence type="predicted"/>
<keyword evidence="1" id="KW-0479">Metal-binding</keyword>
<dbReference type="GO" id="GO:0004842">
    <property type="term" value="F:ubiquitin-protein transferase activity"/>
    <property type="evidence" value="ECO:0007669"/>
    <property type="project" value="TreeGrafter"/>
</dbReference>
<feature type="compositionally biased region" description="Basic and acidic residues" evidence="4">
    <location>
        <begin position="296"/>
        <end position="307"/>
    </location>
</feature>
<organism evidence="7 8">
    <name type="scientific">Acer saccharum</name>
    <name type="common">Sugar maple</name>
    <dbReference type="NCBI Taxonomy" id="4024"/>
    <lineage>
        <taxon>Eukaryota</taxon>
        <taxon>Viridiplantae</taxon>
        <taxon>Streptophyta</taxon>
        <taxon>Embryophyta</taxon>
        <taxon>Tracheophyta</taxon>
        <taxon>Spermatophyta</taxon>
        <taxon>Magnoliopsida</taxon>
        <taxon>eudicotyledons</taxon>
        <taxon>Gunneridae</taxon>
        <taxon>Pentapetalae</taxon>
        <taxon>rosids</taxon>
        <taxon>malvids</taxon>
        <taxon>Sapindales</taxon>
        <taxon>Sapindaceae</taxon>
        <taxon>Hippocastanoideae</taxon>
        <taxon>Acereae</taxon>
        <taxon>Acer</taxon>
    </lineage>
</organism>
<feature type="compositionally biased region" description="Polar residues" evidence="4">
    <location>
        <begin position="1"/>
        <end position="14"/>
    </location>
</feature>
<keyword evidence="3" id="KW-0862">Zinc</keyword>
<dbReference type="Gene3D" id="3.30.40.10">
    <property type="entry name" value="Zinc/RING finger domain, C3HC4 (zinc finger)"/>
    <property type="match status" value="1"/>
</dbReference>
<feature type="transmembrane region" description="Helical" evidence="5">
    <location>
        <begin position="442"/>
        <end position="463"/>
    </location>
</feature>
<dbReference type="PANTHER" id="PTHR23012">
    <property type="entry name" value="RING/FYVE/PHD ZINC FINGER DOMAIN-CONTAINING"/>
    <property type="match status" value="1"/>
</dbReference>
<dbReference type="AlphaFoldDB" id="A0AA39RJ53"/>
<evidence type="ECO:0000256" key="2">
    <source>
        <dbReference type="ARBA" id="ARBA00022771"/>
    </source>
</evidence>
<dbReference type="EMBL" id="JAUESC010000387">
    <property type="protein sequence ID" value="KAK0574417.1"/>
    <property type="molecule type" value="Genomic_DNA"/>
</dbReference>
<name>A0AA39RJ53_ACESA</name>
<comment type="caution">
    <text evidence="7">The sequence shown here is derived from an EMBL/GenBank/DDBJ whole genome shotgun (WGS) entry which is preliminary data.</text>
</comment>
<dbReference type="InterPro" id="IPR011016">
    <property type="entry name" value="Znf_RING-CH"/>
</dbReference>
<keyword evidence="5" id="KW-1133">Transmembrane helix</keyword>
<dbReference type="PROSITE" id="PS51292">
    <property type="entry name" value="ZF_RING_CH"/>
    <property type="match status" value="1"/>
</dbReference>
<dbReference type="GO" id="GO:0008270">
    <property type="term" value="F:zinc ion binding"/>
    <property type="evidence" value="ECO:0007669"/>
    <property type="project" value="UniProtKB-KW"/>
</dbReference>
<sequence length="549" mass="60334">MGTSEEVSISNSTLVKARETGPADTGKAVMVDTQMTDGVKQFGTTDSGYSASIMAINVDVINAINASPSEDVIRCPKDKSEVEGQKEIGIDKLEDIGLMGMLDRNSKQDCPIESGPSRSSNLDRFEPVSFAKNKSGELRKPCNFASGKKHWVRKIRAVELGEKKIEVEQVFGKRRGYLVEDSEESFKKKGKVSVDPNDRDLAEDCPNRKEGSSPTVRINYTQGVDSSTVGLVTSSFFGFYPPYIFALHKSTPNACISLFSIFRIVKETNKKNIKMSDHVVLFVDRLMKSPESVQEEDNRSSIVEKEAGPSCSVENADDLGEEEPLIQVGECRICQEEDSITNLETPCACNGSVKYAHRKCVQHWCNEKGDTICEICHQPYQPNYTAPPRMEDTAIDIGGGWTISGTPLDLHDPRLLAIAEAERHFLEAEYDEYAASNASGAAFCRSAALILMALMILRHALTIPDADGEDDMSTFFSLFLLRAAGFLLPCYIMACAINILQRRRQRQEAATMAAAQVAFVLQSGQHRGVQFTIASGPAASLPSQNHETV</sequence>
<feature type="transmembrane region" description="Helical" evidence="5">
    <location>
        <begin position="475"/>
        <end position="500"/>
    </location>
</feature>
<dbReference type="Pfam" id="PF12906">
    <property type="entry name" value="RINGv"/>
    <property type="match status" value="1"/>
</dbReference>
<evidence type="ECO:0000313" key="8">
    <source>
        <dbReference type="Proteomes" id="UP001168877"/>
    </source>
</evidence>
<accession>A0AA39RJ53</accession>
<dbReference type="SMART" id="SM00744">
    <property type="entry name" value="RINGv"/>
    <property type="match status" value="1"/>
</dbReference>
<dbReference type="InterPro" id="IPR013083">
    <property type="entry name" value="Znf_RING/FYVE/PHD"/>
</dbReference>
<feature type="domain" description="RING-CH-type" evidence="6">
    <location>
        <begin position="323"/>
        <end position="383"/>
    </location>
</feature>
<reference evidence="7" key="1">
    <citation type="journal article" date="2022" name="Plant J.">
        <title>Strategies of tolerance reflected in two North American maple genomes.</title>
        <authorList>
            <person name="McEvoy S.L."/>
            <person name="Sezen U.U."/>
            <person name="Trouern-Trend A."/>
            <person name="McMahon S.M."/>
            <person name="Schaberg P.G."/>
            <person name="Yang J."/>
            <person name="Wegrzyn J.L."/>
            <person name="Swenson N.G."/>
        </authorList>
    </citation>
    <scope>NUCLEOTIDE SEQUENCE</scope>
    <source>
        <strain evidence="7">NS2018</strain>
    </source>
</reference>
<keyword evidence="8" id="KW-1185">Reference proteome</keyword>
<dbReference type="Proteomes" id="UP001168877">
    <property type="component" value="Unassembled WGS sequence"/>
</dbReference>